<keyword evidence="1" id="KW-0479">Metal-binding</keyword>
<comment type="caution">
    <text evidence="5">The sequence shown here is derived from an EMBL/GenBank/DDBJ whole genome shotgun (WGS) entry which is preliminary data.</text>
</comment>
<proteinExistence type="predicted"/>
<dbReference type="Pfam" id="PF04500">
    <property type="entry name" value="FLYWCH"/>
    <property type="match status" value="1"/>
</dbReference>
<dbReference type="Proteomes" id="UP001642540">
    <property type="component" value="Unassembled WGS sequence"/>
</dbReference>
<evidence type="ECO:0000256" key="2">
    <source>
        <dbReference type="ARBA" id="ARBA00022771"/>
    </source>
</evidence>
<evidence type="ECO:0000313" key="6">
    <source>
        <dbReference type="Proteomes" id="UP001642540"/>
    </source>
</evidence>
<feature type="domain" description="FLYWCH-type" evidence="4">
    <location>
        <begin position="13"/>
        <end position="51"/>
    </location>
</feature>
<accession>A0ABP1S3L6</accession>
<evidence type="ECO:0000256" key="1">
    <source>
        <dbReference type="ARBA" id="ARBA00022723"/>
    </source>
</evidence>
<evidence type="ECO:0000313" key="5">
    <source>
        <dbReference type="EMBL" id="CAL8142471.1"/>
    </source>
</evidence>
<evidence type="ECO:0000256" key="3">
    <source>
        <dbReference type="ARBA" id="ARBA00022833"/>
    </source>
</evidence>
<sequence>MKKGVKSVKFKFERRRVFFNNYTYARNSEIGQGSQKRIYWRCLKRTCKGRLLEFPLGTYTETDVEHICGFNSFEQAKDAALEKLKELTLSSESVKAIEIVRKVLKEMPPESRHLMPTEDSLRRRVTRWAQQAGIEVIRLTADDYVRNSESLALVTRRLRV</sequence>
<dbReference type="Gene3D" id="2.20.25.240">
    <property type="match status" value="1"/>
</dbReference>
<evidence type="ECO:0000259" key="4">
    <source>
        <dbReference type="Pfam" id="PF04500"/>
    </source>
</evidence>
<dbReference type="EMBL" id="CAXLJM020000148">
    <property type="protein sequence ID" value="CAL8142471.1"/>
    <property type="molecule type" value="Genomic_DNA"/>
</dbReference>
<protein>
    <recommendedName>
        <fullName evidence="4">FLYWCH-type domain-containing protein</fullName>
    </recommendedName>
</protein>
<keyword evidence="2" id="KW-0863">Zinc-finger</keyword>
<name>A0ABP1S3L6_9HEXA</name>
<organism evidence="5 6">
    <name type="scientific">Orchesella dallaii</name>
    <dbReference type="NCBI Taxonomy" id="48710"/>
    <lineage>
        <taxon>Eukaryota</taxon>
        <taxon>Metazoa</taxon>
        <taxon>Ecdysozoa</taxon>
        <taxon>Arthropoda</taxon>
        <taxon>Hexapoda</taxon>
        <taxon>Collembola</taxon>
        <taxon>Entomobryomorpha</taxon>
        <taxon>Entomobryoidea</taxon>
        <taxon>Orchesellidae</taxon>
        <taxon>Orchesellinae</taxon>
        <taxon>Orchesella</taxon>
    </lineage>
</organism>
<reference evidence="5 6" key="1">
    <citation type="submission" date="2024-08" db="EMBL/GenBank/DDBJ databases">
        <authorList>
            <person name="Cucini C."/>
            <person name="Frati F."/>
        </authorList>
    </citation>
    <scope>NUCLEOTIDE SEQUENCE [LARGE SCALE GENOMIC DNA]</scope>
</reference>
<keyword evidence="3" id="KW-0862">Zinc</keyword>
<gene>
    <name evidence="5" type="ORF">ODALV1_LOCUS29059</name>
</gene>
<dbReference type="InterPro" id="IPR007588">
    <property type="entry name" value="Znf_FLYWCH"/>
</dbReference>
<keyword evidence="6" id="KW-1185">Reference proteome</keyword>